<dbReference type="AlphaFoldDB" id="A0AA91SSF5"/>
<keyword evidence="2" id="KW-1185">Reference proteome</keyword>
<gene>
    <name evidence="1" type="ORF">B8W67_05505</name>
</gene>
<reference evidence="1 2" key="1">
    <citation type="submission" date="2017-04" db="EMBL/GenBank/DDBJ databases">
        <title>The new phylogeny of genus Mycobacterium.</title>
        <authorList>
            <person name="Tortoli E."/>
            <person name="Trovato A."/>
            <person name="Cirillo D.M."/>
        </authorList>
    </citation>
    <scope>NUCLEOTIDE SEQUENCE [LARGE SCALE GENOMIC DNA]</scope>
    <source>
        <strain evidence="1 2">KCTC 19819</strain>
    </source>
</reference>
<sequence length="153" mass="16279">MMANETGAVLGMTGTRNPITAAQQSWLDAQVWDADVLHHGACVGADAAAHRAAIDAGVDIVVHPPVDERLMMPRGLGQWLPAKPYLDRNRDIVDACDRLIALPDGPPKPKSGTWYTVRYAVERGKDVTVCLPDGSVHRGADLLAAHEGAAGAR</sequence>
<dbReference type="SUPFAM" id="SSF102405">
    <property type="entry name" value="MCP/YpsA-like"/>
    <property type="match status" value="1"/>
</dbReference>
<protein>
    <submittedName>
        <fullName evidence="1">Uncharacterized protein</fullName>
    </submittedName>
</protein>
<dbReference type="Gene3D" id="3.40.50.450">
    <property type="match status" value="1"/>
</dbReference>
<accession>A0AA91SSF5</accession>
<comment type="caution">
    <text evidence="1">The sequence shown here is derived from an EMBL/GenBank/DDBJ whole genome shotgun (WGS) entry which is preliminary data.</text>
</comment>
<proteinExistence type="predicted"/>
<evidence type="ECO:0000313" key="1">
    <source>
        <dbReference type="EMBL" id="OSC34705.1"/>
    </source>
</evidence>
<name>A0AA91SSF5_9MYCO</name>
<organism evidence="1 2">
    <name type="scientific">Mycolicibacillus koreensis</name>
    <dbReference type="NCBI Taxonomy" id="1069220"/>
    <lineage>
        <taxon>Bacteria</taxon>
        <taxon>Bacillati</taxon>
        <taxon>Actinomycetota</taxon>
        <taxon>Actinomycetes</taxon>
        <taxon>Mycobacteriales</taxon>
        <taxon>Mycobacteriaceae</taxon>
        <taxon>Mycolicibacillus</taxon>
    </lineage>
</organism>
<evidence type="ECO:0000313" key="2">
    <source>
        <dbReference type="Proteomes" id="UP000193577"/>
    </source>
</evidence>
<dbReference type="Proteomes" id="UP000193577">
    <property type="component" value="Unassembled WGS sequence"/>
</dbReference>
<dbReference type="EMBL" id="NCXO01000008">
    <property type="protein sequence ID" value="OSC34705.1"/>
    <property type="molecule type" value="Genomic_DNA"/>
</dbReference>